<comment type="cofactor">
    <cofactor evidence="1">
        <name>Mg(2+)</name>
        <dbReference type="ChEBI" id="CHEBI:18420"/>
    </cofactor>
</comment>
<evidence type="ECO:0000256" key="2">
    <source>
        <dbReference type="ARBA" id="ARBA00022801"/>
    </source>
</evidence>
<gene>
    <name evidence="4" type="ORF">IAB27_01145</name>
</gene>
<dbReference type="PANTHER" id="PTHR43046:SF14">
    <property type="entry name" value="MUTT_NUDIX FAMILY PROTEIN"/>
    <property type="match status" value="1"/>
</dbReference>
<dbReference type="PRINTS" id="PR00502">
    <property type="entry name" value="NUDIXFAMILY"/>
</dbReference>
<comment type="caution">
    <text evidence="4">The sequence shown here is derived from an EMBL/GenBank/DDBJ whole genome shotgun (WGS) entry which is preliminary data.</text>
</comment>
<dbReference type="InterPro" id="IPR015797">
    <property type="entry name" value="NUDIX_hydrolase-like_dom_sf"/>
</dbReference>
<proteinExistence type="predicted"/>
<feature type="domain" description="Nudix hydrolase" evidence="3">
    <location>
        <begin position="2"/>
        <end position="138"/>
    </location>
</feature>
<evidence type="ECO:0000313" key="5">
    <source>
        <dbReference type="Proteomes" id="UP000886786"/>
    </source>
</evidence>
<dbReference type="SUPFAM" id="SSF55811">
    <property type="entry name" value="Nudix"/>
    <property type="match status" value="1"/>
</dbReference>
<dbReference type="InterPro" id="IPR020476">
    <property type="entry name" value="Nudix_hydrolase"/>
</dbReference>
<dbReference type="AlphaFoldDB" id="A0A9D0ZRL9"/>
<reference evidence="4" key="2">
    <citation type="journal article" date="2021" name="PeerJ">
        <title>Extensive microbial diversity within the chicken gut microbiome revealed by metagenomics and culture.</title>
        <authorList>
            <person name="Gilroy R."/>
            <person name="Ravi A."/>
            <person name="Getino M."/>
            <person name="Pursley I."/>
            <person name="Horton D.L."/>
            <person name="Alikhan N.F."/>
            <person name="Baker D."/>
            <person name="Gharbi K."/>
            <person name="Hall N."/>
            <person name="Watson M."/>
            <person name="Adriaenssens E.M."/>
            <person name="Foster-Nyarko E."/>
            <person name="Jarju S."/>
            <person name="Secka A."/>
            <person name="Antonio M."/>
            <person name="Oren A."/>
            <person name="Chaudhuri R.R."/>
            <person name="La Ragione R."/>
            <person name="Hildebrand F."/>
            <person name="Pallen M.J."/>
        </authorList>
    </citation>
    <scope>NUCLEOTIDE SEQUENCE</scope>
    <source>
        <strain evidence="4">CHK147-3167</strain>
    </source>
</reference>
<protein>
    <submittedName>
        <fullName evidence="4">NUDIX domain-containing protein</fullName>
    </submittedName>
</protein>
<evidence type="ECO:0000313" key="4">
    <source>
        <dbReference type="EMBL" id="HIQ90222.1"/>
    </source>
</evidence>
<dbReference type="Proteomes" id="UP000886786">
    <property type="component" value="Unassembled WGS sequence"/>
</dbReference>
<evidence type="ECO:0000256" key="1">
    <source>
        <dbReference type="ARBA" id="ARBA00001946"/>
    </source>
</evidence>
<dbReference type="EMBL" id="DVFV01000025">
    <property type="protein sequence ID" value="HIQ90222.1"/>
    <property type="molecule type" value="Genomic_DNA"/>
</dbReference>
<dbReference type="Pfam" id="PF00293">
    <property type="entry name" value="NUDIX"/>
    <property type="match status" value="1"/>
</dbReference>
<sequence>MEKRVSSRGIIIENNKVIAMFRRKVKDDGSVKEYYVIPGGGLEEGETLEDSVKRELKEEFSVDIEILGYLGQDEGENSIAHFFNCKIIDGVPKLGGEELERCSKENYYEIRKISIDDIDKIDILSKNMIKKEYVKLLK</sequence>
<dbReference type="GO" id="GO:0016787">
    <property type="term" value="F:hydrolase activity"/>
    <property type="evidence" value="ECO:0007669"/>
    <property type="project" value="UniProtKB-KW"/>
</dbReference>
<name>A0A9D0ZRL9_9FIRM</name>
<dbReference type="PANTHER" id="PTHR43046">
    <property type="entry name" value="GDP-MANNOSE MANNOSYL HYDROLASE"/>
    <property type="match status" value="1"/>
</dbReference>
<evidence type="ECO:0000259" key="3">
    <source>
        <dbReference type="PROSITE" id="PS51462"/>
    </source>
</evidence>
<accession>A0A9D0ZRL9</accession>
<keyword evidence="2" id="KW-0378">Hydrolase</keyword>
<reference evidence="4" key="1">
    <citation type="submission" date="2020-10" db="EMBL/GenBank/DDBJ databases">
        <authorList>
            <person name="Gilroy R."/>
        </authorList>
    </citation>
    <scope>NUCLEOTIDE SEQUENCE</scope>
    <source>
        <strain evidence="4">CHK147-3167</strain>
    </source>
</reference>
<dbReference type="InterPro" id="IPR000086">
    <property type="entry name" value="NUDIX_hydrolase_dom"/>
</dbReference>
<dbReference type="PROSITE" id="PS51462">
    <property type="entry name" value="NUDIX"/>
    <property type="match status" value="1"/>
</dbReference>
<dbReference type="Gene3D" id="3.90.79.10">
    <property type="entry name" value="Nucleoside Triphosphate Pyrophosphohydrolase"/>
    <property type="match status" value="1"/>
</dbReference>
<organism evidence="4 5">
    <name type="scientific">Candidatus Coprosoma intestinipullorum</name>
    <dbReference type="NCBI Taxonomy" id="2840752"/>
    <lineage>
        <taxon>Bacteria</taxon>
        <taxon>Bacillati</taxon>
        <taxon>Bacillota</taxon>
        <taxon>Bacillota incertae sedis</taxon>
        <taxon>Candidatus Coprosoma</taxon>
    </lineage>
</organism>